<comment type="caution">
    <text evidence="1">The sequence shown here is derived from an EMBL/GenBank/DDBJ whole genome shotgun (WGS) entry which is preliminary data.</text>
</comment>
<proteinExistence type="predicted"/>
<dbReference type="Pfam" id="PF10982">
    <property type="entry name" value="DUF2789"/>
    <property type="match status" value="1"/>
</dbReference>
<protein>
    <recommendedName>
        <fullName evidence="3">DUF2789 domain-containing protein</fullName>
    </recommendedName>
</protein>
<keyword evidence="2" id="KW-1185">Reference proteome</keyword>
<sequence>MEPSVHPFAELFDQLGLPSSESEIQSFIDEHRPLPNGVKITEAPFWTPSQSRLLKDLLLEDADWAEVVDQLNLALH</sequence>
<dbReference type="InterPro" id="IPR021250">
    <property type="entry name" value="DUF2789"/>
</dbReference>
<dbReference type="RefSeq" id="WP_088449299.1">
    <property type="nucleotide sequence ID" value="NZ_JACHXO010000001.1"/>
</dbReference>
<gene>
    <name evidence="1" type="ORF">FHS28_000423</name>
</gene>
<dbReference type="InterPro" id="IPR038086">
    <property type="entry name" value="DUF2789_sf"/>
</dbReference>
<reference evidence="1 2" key="1">
    <citation type="submission" date="2020-08" db="EMBL/GenBank/DDBJ databases">
        <title>Genomic Encyclopedia of Type Strains, Phase III (KMG-III): the genomes of soil and plant-associated and newly described type strains.</title>
        <authorList>
            <person name="Whitman W."/>
        </authorList>
    </citation>
    <scope>NUCLEOTIDE SEQUENCE [LARGE SCALE GENOMIC DNA]</scope>
    <source>
        <strain evidence="1 2">CECT 7247</strain>
    </source>
</reference>
<dbReference type="Proteomes" id="UP000574369">
    <property type="component" value="Unassembled WGS sequence"/>
</dbReference>
<evidence type="ECO:0000313" key="2">
    <source>
        <dbReference type="Proteomes" id="UP000574369"/>
    </source>
</evidence>
<name>A0ABR6GLT0_9BURK</name>
<evidence type="ECO:0000313" key="1">
    <source>
        <dbReference type="EMBL" id="MBB3193058.1"/>
    </source>
</evidence>
<evidence type="ECO:0008006" key="3">
    <source>
        <dbReference type="Google" id="ProtNLM"/>
    </source>
</evidence>
<dbReference type="EMBL" id="JACHXO010000001">
    <property type="protein sequence ID" value="MBB3193058.1"/>
    <property type="molecule type" value="Genomic_DNA"/>
</dbReference>
<organism evidence="1 2">
    <name type="scientific">Roseateles terrae</name>
    <dbReference type="NCBI Taxonomy" id="431060"/>
    <lineage>
        <taxon>Bacteria</taxon>
        <taxon>Pseudomonadati</taxon>
        <taxon>Pseudomonadota</taxon>
        <taxon>Betaproteobacteria</taxon>
        <taxon>Burkholderiales</taxon>
        <taxon>Sphaerotilaceae</taxon>
        <taxon>Roseateles</taxon>
    </lineage>
</organism>
<accession>A0ABR6GLT0</accession>
<dbReference type="Gene3D" id="1.10.10.1130">
    <property type="entry name" value="Uncharacterised protein PF10982, DUF2789"/>
    <property type="match status" value="1"/>
</dbReference>